<accession>A0ABR2Z3X1</accession>
<evidence type="ECO:0000313" key="2">
    <source>
        <dbReference type="Proteomes" id="UP001491310"/>
    </source>
</evidence>
<keyword evidence="2" id="KW-1185">Reference proteome</keyword>
<gene>
    <name evidence="1" type="ORF">WJX75_007870</name>
</gene>
<sequence>MPPPRQDVQLPQEIWQKVASHMSIIEWAGVSGTSRSMFHLQLENVRFKGNIHPKGIEWLSKRWSEAHTMSITRNELPTAILPCPGLQPALAVPFLRADRVGG</sequence>
<evidence type="ECO:0008006" key="3">
    <source>
        <dbReference type="Google" id="ProtNLM"/>
    </source>
</evidence>
<name>A0ABR2Z3X1_9CHLO</name>
<dbReference type="EMBL" id="JALJOT010000001">
    <property type="protein sequence ID" value="KAK9918892.1"/>
    <property type="molecule type" value="Genomic_DNA"/>
</dbReference>
<dbReference type="Proteomes" id="UP001491310">
    <property type="component" value="Unassembled WGS sequence"/>
</dbReference>
<proteinExistence type="predicted"/>
<comment type="caution">
    <text evidence="1">The sequence shown here is derived from an EMBL/GenBank/DDBJ whole genome shotgun (WGS) entry which is preliminary data.</text>
</comment>
<reference evidence="1 2" key="1">
    <citation type="journal article" date="2024" name="Nat. Commun.">
        <title>Phylogenomics reveals the evolutionary origins of lichenization in chlorophyte algae.</title>
        <authorList>
            <person name="Puginier C."/>
            <person name="Libourel C."/>
            <person name="Otte J."/>
            <person name="Skaloud P."/>
            <person name="Haon M."/>
            <person name="Grisel S."/>
            <person name="Petersen M."/>
            <person name="Berrin J.G."/>
            <person name="Delaux P.M."/>
            <person name="Dal Grande F."/>
            <person name="Keller J."/>
        </authorList>
    </citation>
    <scope>NUCLEOTIDE SEQUENCE [LARGE SCALE GENOMIC DNA]</scope>
    <source>
        <strain evidence="1 2">SAG 216-7</strain>
    </source>
</reference>
<protein>
    <recommendedName>
        <fullName evidence="3">F-box domain-containing protein</fullName>
    </recommendedName>
</protein>
<organism evidence="1 2">
    <name type="scientific">Coccomyxa subellipsoidea</name>
    <dbReference type="NCBI Taxonomy" id="248742"/>
    <lineage>
        <taxon>Eukaryota</taxon>
        <taxon>Viridiplantae</taxon>
        <taxon>Chlorophyta</taxon>
        <taxon>core chlorophytes</taxon>
        <taxon>Trebouxiophyceae</taxon>
        <taxon>Trebouxiophyceae incertae sedis</taxon>
        <taxon>Coccomyxaceae</taxon>
        <taxon>Coccomyxa</taxon>
    </lineage>
</organism>
<evidence type="ECO:0000313" key="1">
    <source>
        <dbReference type="EMBL" id="KAK9918892.1"/>
    </source>
</evidence>